<sequence length="354" mass="39729">MKALDRVADFVIWAIVRLLMLVKKDWYEKNRSRVEEWRLTLYALNRTPTGIIGLVLSLGFVITGIVGPYVAPYSYNDFLYLERPELYLVPPGEYGMLLGTDIYGRDVFSLMLYGARVSLIISVVTIAFGVPLGILLGLIAGYYGGKVDEVIMRITDMFLAFPALVLALALAATLPERIREFLISNPDFATFMAFIFGVSPEDAIHLAPLISIFTALIVVWWPVYARVVRGMVLVEREKTYVEAAKALGYSTWRIMTRHILPNIMSPIVVLITFDFATVNLLAAGLSFLGLGAQPPIVDWGSLINMGGSRFPTAWWLVYFPGVAIFLTALGWNLLGDALRDVFDPKFRRRIEFRV</sequence>
<feature type="transmembrane region" description="Helical" evidence="7">
    <location>
        <begin position="312"/>
        <end position="334"/>
    </location>
</feature>
<keyword evidence="3" id="KW-1003">Cell membrane</keyword>
<dbReference type="EMBL" id="DUJP01000032">
    <property type="protein sequence ID" value="HII47678.1"/>
    <property type="molecule type" value="Genomic_DNA"/>
</dbReference>
<dbReference type="Proteomes" id="UP000651120">
    <property type="component" value="Unassembled WGS sequence"/>
</dbReference>
<evidence type="ECO:0000256" key="4">
    <source>
        <dbReference type="ARBA" id="ARBA00022692"/>
    </source>
</evidence>
<dbReference type="PANTHER" id="PTHR43386">
    <property type="entry name" value="OLIGOPEPTIDE TRANSPORT SYSTEM PERMEASE PROTEIN APPC"/>
    <property type="match status" value="1"/>
</dbReference>
<evidence type="ECO:0000256" key="7">
    <source>
        <dbReference type="RuleBase" id="RU363032"/>
    </source>
</evidence>
<dbReference type="PANTHER" id="PTHR43386:SF1">
    <property type="entry name" value="D,D-DIPEPTIDE TRANSPORT SYSTEM PERMEASE PROTEIN DDPC-RELATED"/>
    <property type="match status" value="1"/>
</dbReference>
<keyword evidence="4 7" id="KW-0812">Transmembrane</keyword>
<dbReference type="InterPro" id="IPR035906">
    <property type="entry name" value="MetI-like_sf"/>
</dbReference>
<dbReference type="InterPro" id="IPR000515">
    <property type="entry name" value="MetI-like"/>
</dbReference>
<accession>A0A832STR9</accession>
<comment type="subcellular location">
    <subcellularLocation>
        <location evidence="1 7">Cell membrane</location>
        <topology evidence="1 7">Multi-pass membrane protein</topology>
    </subcellularLocation>
</comment>
<gene>
    <name evidence="9" type="ORF">HA333_09655</name>
</gene>
<keyword evidence="2 7" id="KW-0813">Transport</keyword>
<feature type="transmembrane region" description="Helical" evidence="7">
    <location>
        <begin position="267"/>
        <end position="292"/>
    </location>
</feature>
<dbReference type="GeneID" id="1465623"/>
<dbReference type="AlphaFoldDB" id="A0A832STR9"/>
<dbReference type="GO" id="GO:0005886">
    <property type="term" value="C:plasma membrane"/>
    <property type="evidence" value="ECO:0007669"/>
    <property type="project" value="UniProtKB-SubCell"/>
</dbReference>
<feature type="transmembrane region" description="Helical" evidence="7">
    <location>
        <begin position="181"/>
        <end position="198"/>
    </location>
</feature>
<feature type="transmembrane region" description="Helical" evidence="7">
    <location>
        <begin position="150"/>
        <end position="174"/>
    </location>
</feature>
<comment type="similarity">
    <text evidence="7">Belongs to the binding-protein-dependent transport system permease family.</text>
</comment>
<evidence type="ECO:0000256" key="6">
    <source>
        <dbReference type="ARBA" id="ARBA00023136"/>
    </source>
</evidence>
<dbReference type="InterPro" id="IPR050366">
    <property type="entry name" value="BP-dependent_transpt_permease"/>
</dbReference>
<dbReference type="RefSeq" id="WP_011007857.1">
    <property type="nucleotide sequence ID" value="NZ_DUJP01000032.1"/>
</dbReference>
<dbReference type="OMA" id="RIMTRHI"/>
<evidence type="ECO:0000256" key="2">
    <source>
        <dbReference type="ARBA" id="ARBA00022448"/>
    </source>
</evidence>
<dbReference type="CDD" id="cd06261">
    <property type="entry name" value="TM_PBP2"/>
    <property type="match status" value="1"/>
</dbReference>
<dbReference type="GO" id="GO:0055085">
    <property type="term" value="P:transmembrane transport"/>
    <property type="evidence" value="ECO:0007669"/>
    <property type="project" value="InterPro"/>
</dbReference>
<evidence type="ECO:0000313" key="9">
    <source>
        <dbReference type="EMBL" id="HII47678.1"/>
    </source>
</evidence>
<feature type="transmembrane region" description="Helical" evidence="7">
    <location>
        <begin position="43"/>
        <end position="66"/>
    </location>
</feature>
<comment type="caution">
    <text evidence="9">The sequence shown here is derived from an EMBL/GenBank/DDBJ whole genome shotgun (WGS) entry which is preliminary data.</text>
</comment>
<keyword evidence="5 7" id="KW-1133">Transmembrane helix</keyword>
<dbReference type="SUPFAM" id="SSF161098">
    <property type="entry name" value="MetI-like"/>
    <property type="match status" value="1"/>
</dbReference>
<name>A0A832STR9_9CREN</name>
<proteinExistence type="inferred from homology"/>
<evidence type="ECO:0000313" key="10">
    <source>
        <dbReference type="Proteomes" id="UP000651120"/>
    </source>
</evidence>
<feature type="domain" description="ABC transmembrane type-1" evidence="8">
    <location>
        <begin position="115"/>
        <end position="335"/>
    </location>
</feature>
<reference evidence="9" key="1">
    <citation type="journal article" date="2020" name="bioRxiv">
        <title>A rank-normalized archaeal taxonomy based on genome phylogeny resolves widespread incomplete and uneven classifications.</title>
        <authorList>
            <person name="Rinke C."/>
            <person name="Chuvochina M."/>
            <person name="Mussig A.J."/>
            <person name="Chaumeil P.-A."/>
            <person name="Waite D.W."/>
            <person name="Whitman W.B."/>
            <person name="Parks D.H."/>
            <person name="Hugenholtz P."/>
        </authorList>
    </citation>
    <scope>NUCLEOTIDE SEQUENCE</scope>
    <source>
        <strain evidence="9">UBA8839</strain>
    </source>
</reference>
<protein>
    <submittedName>
        <fullName evidence="9">ABC transporter permease</fullName>
    </submittedName>
</protein>
<keyword evidence="6 7" id="KW-0472">Membrane</keyword>
<feature type="transmembrane region" description="Helical" evidence="7">
    <location>
        <begin position="204"/>
        <end position="223"/>
    </location>
</feature>
<organism evidence="9 10">
    <name type="scientific">Pyrobaculum aerophilum</name>
    <dbReference type="NCBI Taxonomy" id="13773"/>
    <lineage>
        <taxon>Archaea</taxon>
        <taxon>Thermoproteota</taxon>
        <taxon>Thermoprotei</taxon>
        <taxon>Thermoproteales</taxon>
        <taxon>Thermoproteaceae</taxon>
        <taxon>Pyrobaculum</taxon>
    </lineage>
</organism>
<dbReference type="PROSITE" id="PS50928">
    <property type="entry name" value="ABC_TM1"/>
    <property type="match status" value="1"/>
</dbReference>
<dbReference type="Pfam" id="PF00528">
    <property type="entry name" value="BPD_transp_1"/>
    <property type="match status" value="1"/>
</dbReference>
<feature type="transmembrane region" description="Helical" evidence="7">
    <location>
        <begin position="116"/>
        <end position="144"/>
    </location>
</feature>
<evidence type="ECO:0000256" key="5">
    <source>
        <dbReference type="ARBA" id="ARBA00022989"/>
    </source>
</evidence>
<evidence type="ECO:0000256" key="3">
    <source>
        <dbReference type="ARBA" id="ARBA00022475"/>
    </source>
</evidence>
<evidence type="ECO:0000256" key="1">
    <source>
        <dbReference type="ARBA" id="ARBA00004651"/>
    </source>
</evidence>
<dbReference type="Gene3D" id="1.10.3720.10">
    <property type="entry name" value="MetI-like"/>
    <property type="match status" value="1"/>
</dbReference>
<evidence type="ECO:0000259" key="8">
    <source>
        <dbReference type="PROSITE" id="PS50928"/>
    </source>
</evidence>